<comment type="subcellular location">
    <subcellularLocation>
        <location evidence="1">Membrane</location>
        <topology evidence="1">Multi-pass membrane protein</topology>
    </subcellularLocation>
</comment>
<dbReference type="GO" id="GO:0055064">
    <property type="term" value="P:chloride ion homeostasis"/>
    <property type="evidence" value="ECO:0007669"/>
    <property type="project" value="TreeGrafter"/>
</dbReference>
<dbReference type="Ensembl" id="ENSPCOT00000022295.1">
    <property type="protein sequence ID" value="ENSPCOP00000011706.1"/>
    <property type="gene ID" value="ENSPCOG00000017338.1"/>
</dbReference>
<sequence>MLNNLTDCEDGDGGANPGDGNPKESSPFINSTDTEKGKEYDGKNMALFEEEMDTSPMVSSLLSGLANYTNLPQGSREHEEAENNEGGKKKPVQAPRMGTFMGVYLPCLQNIFGVILFLRLTWVVGIAGIMESFCMVFICCSCTMLTAISMSAIATNGVVPAGGSYYMISRSLGPEFGGAVGLCFYLGTTFAGAMYILGTIEILLRRAQPLLIGSYASWGQDRGGALLEGEKPREARAPPRKAPPRCLRWGAGVSPQSACRLLPLSHGSSPKTEIVELEGAPSPEFPPWDR</sequence>
<dbReference type="Proteomes" id="UP000233160">
    <property type="component" value="Unassembled WGS sequence"/>
</dbReference>
<evidence type="ECO:0000256" key="2">
    <source>
        <dbReference type="ARBA" id="ARBA00022692"/>
    </source>
</evidence>
<dbReference type="PANTHER" id="PTHR11827">
    <property type="entry name" value="SOLUTE CARRIER FAMILY 12, CATION COTRANSPORTERS"/>
    <property type="match status" value="1"/>
</dbReference>
<evidence type="ECO:0000256" key="4">
    <source>
        <dbReference type="ARBA" id="ARBA00023136"/>
    </source>
</evidence>
<feature type="transmembrane region" description="Helical" evidence="6">
    <location>
        <begin position="134"/>
        <end position="159"/>
    </location>
</feature>
<dbReference type="AlphaFoldDB" id="A0A2K6FCJ3"/>
<evidence type="ECO:0000256" key="5">
    <source>
        <dbReference type="SAM" id="MobiDB-lite"/>
    </source>
</evidence>
<keyword evidence="3 6" id="KW-1133">Transmembrane helix</keyword>
<dbReference type="GO" id="GO:1990573">
    <property type="term" value="P:potassium ion import across plasma membrane"/>
    <property type="evidence" value="ECO:0007669"/>
    <property type="project" value="TreeGrafter"/>
</dbReference>
<dbReference type="GO" id="GO:0007268">
    <property type="term" value="P:chemical synaptic transmission"/>
    <property type="evidence" value="ECO:0007669"/>
    <property type="project" value="TreeGrafter"/>
</dbReference>
<keyword evidence="2 6" id="KW-0812">Transmembrane</keyword>
<evidence type="ECO:0000256" key="6">
    <source>
        <dbReference type="SAM" id="Phobius"/>
    </source>
</evidence>
<dbReference type="GO" id="GO:0005886">
    <property type="term" value="C:plasma membrane"/>
    <property type="evidence" value="ECO:0007669"/>
    <property type="project" value="TreeGrafter"/>
</dbReference>
<reference evidence="8" key="2">
    <citation type="submission" date="2025-09" db="UniProtKB">
        <authorList>
            <consortium name="Ensembl"/>
        </authorList>
    </citation>
    <scope>IDENTIFICATION</scope>
</reference>
<protein>
    <submittedName>
        <fullName evidence="8">Solute carrier family 12 member 5</fullName>
    </submittedName>
</protein>
<evidence type="ECO:0000259" key="7">
    <source>
        <dbReference type="Pfam" id="PF00324"/>
    </source>
</evidence>
<dbReference type="GO" id="GO:0045202">
    <property type="term" value="C:synapse"/>
    <property type="evidence" value="ECO:0007669"/>
    <property type="project" value="GOC"/>
</dbReference>
<dbReference type="InterPro" id="IPR004841">
    <property type="entry name" value="AA-permease/SLC12A_dom"/>
</dbReference>
<evidence type="ECO:0000313" key="8">
    <source>
        <dbReference type="Ensembl" id="ENSPCOP00000011706.1"/>
    </source>
</evidence>
<name>A0A2K6FCJ3_PROCO</name>
<dbReference type="GO" id="GO:0055075">
    <property type="term" value="P:potassium ion homeostasis"/>
    <property type="evidence" value="ECO:0007669"/>
    <property type="project" value="TreeGrafter"/>
</dbReference>
<evidence type="ECO:0000256" key="3">
    <source>
        <dbReference type="ARBA" id="ARBA00022989"/>
    </source>
</evidence>
<reference evidence="8" key="1">
    <citation type="submission" date="2025-08" db="UniProtKB">
        <authorList>
            <consortium name="Ensembl"/>
        </authorList>
    </citation>
    <scope>IDENTIFICATION</scope>
</reference>
<dbReference type="Pfam" id="PF00324">
    <property type="entry name" value="AA_permease"/>
    <property type="match status" value="1"/>
</dbReference>
<dbReference type="GeneTree" id="ENSGT00940000160827"/>
<evidence type="ECO:0000313" key="9">
    <source>
        <dbReference type="Proteomes" id="UP000233160"/>
    </source>
</evidence>
<feature type="compositionally biased region" description="Basic and acidic residues" evidence="5">
    <location>
        <begin position="75"/>
        <end position="88"/>
    </location>
</feature>
<feature type="compositionally biased region" description="Polar residues" evidence="5">
    <location>
        <begin position="23"/>
        <end position="32"/>
    </location>
</feature>
<feature type="domain" description="Amino acid permease/ SLC12A" evidence="7">
    <location>
        <begin position="103"/>
        <end position="201"/>
    </location>
</feature>
<keyword evidence="4 6" id="KW-0472">Membrane</keyword>
<feature type="transmembrane region" description="Helical" evidence="6">
    <location>
        <begin position="103"/>
        <end position="122"/>
    </location>
</feature>
<dbReference type="GO" id="GO:0006884">
    <property type="term" value="P:cell volume homeostasis"/>
    <property type="evidence" value="ECO:0007669"/>
    <property type="project" value="TreeGrafter"/>
</dbReference>
<feature type="region of interest" description="Disordered" evidence="5">
    <location>
        <begin position="1"/>
        <end position="46"/>
    </location>
</feature>
<keyword evidence="9" id="KW-1185">Reference proteome</keyword>
<dbReference type="PANTHER" id="PTHR11827:SF54">
    <property type="entry name" value="SOLUTE CARRIER FAMILY 12 MEMBER 5"/>
    <property type="match status" value="1"/>
</dbReference>
<accession>A0A2K6FCJ3</accession>
<feature type="region of interest" description="Disordered" evidence="5">
    <location>
        <begin position="263"/>
        <end position="290"/>
    </location>
</feature>
<gene>
    <name evidence="8" type="primary">SLC12A5</name>
</gene>
<feature type="compositionally biased region" description="Basic and acidic residues" evidence="5">
    <location>
        <begin position="33"/>
        <end position="42"/>
    </location>
</feature>
<organism evidence="8 9">
    <name type="scientific">Propithecus coquereli</name>
    <name type="common">Coquerel's sifaka</name>
    <name type="synonym">Propithecus verreauxi coquereli</name>
    <dbReference type="NCBI Taxonomy" id="379532"/>
    <lineage>
        <taxon>Eukaryota</taxon>
        <taxon>Metazoa</taxon>
        <taxon>Chordata</taxon>
        <taxon>Craniata</taxon>
        <taxon>Vertebrata</taxon>
        <taxon>Euteleostomi</taxon>
        <taxon>Mammalia</taxon>
        <taxon>Eutheria</taxon>
        <taxon>Euarchontoglires</taxon>
        <taxon>Primates</taxon>
        <taxon>Strepsirrhini</taxon>
        <taxon>Lemuriformes</taxon>
        <taxon>Indriidae</taxon>
        <taxon>Propithecus</taxon>
    </lineage>
</organism>
<dbReference type="GO" id="GO:0015379">
    <property type="term" value="F:potassium:chloride symporter activity"/>
    <property type="evidence" value="ECO:0007669"/>
    <property type="project" value="TreeGrafter"/>
</dbReference>
<dbReference type="InterPro" id="IPR004842">
    <property type="entry name" value="SLC12A_fam"/>
</dbReference>
<feature type="region of interest" description="Disordered" evidence="5">
    <location>
        <begin position="73"/>
        <end position="93"/>
    </location>
</feature>
<feature type="transmembrane region" description="Helical" evidence="6">
    <location>
        <begin position="179"/>
        <end position="204"/>
    </location>
</feature>
<proteinExistence type="predicted"/>
<evidence type="ECO:0000256" key="1">
    <source>
        <dbReference type="ARBA" id="ARBA00004141"/>
    </source>
</evidence>
<dbReference type="Gene3D" id="1.20.1740.10">
    <property type="entry name" value="Amino acid/polyamine transporter I"/>
    <property type="match status" value="1"/>
</dbReference>